<dbReference type="InterPro" id="IPR011110">
    <property type="entry name" value="Reg_prop"/>
</dbReference>
<evidence type="ECO:0000256" key="12">
    <source>
        <dbReference type="PROSITE-ProRule" id="PRU00169"/>
    </source>
</evidence>
<dbReference type="InterPro" id="IPR009057">
    <property type="entry name" value="Homeodomain-like_sf"/>
</dbReference>
<evidence type="ECO:0000259" key="15">
    <source>
        <dbReference type="PROSITE" id="PS50109"/>
    </source>
</evidence>
<evidence type="ECO:0000256" key="9">
    <source>
        <dbReference type="ARBA" id="ARBA00023015"/>
    </source>
</evidence>
<dbReference type="InterPro" id="IPR003661">
    <property type="entry name" value="HisK_dim/P_dom"/>
</dbReference>
<feature type="domain" description="Response regulatory" evidence="16">
    <location>
        <begin position="1093"/>
        <end position="1208"/>
    </location>
</feature>
<dbReference type="InterPro" id="IPR005467">
    <property type="entry name" value="His_kinase_dom"/>
</dbReference>
<keyword evidence="8" id="KW-0902">Two-component regulatory system</keyword>
<keyword evidence="3 12" id="KW-0597">Phosphoprotein</keyword>
<evidence type="ECO:0000256" key="5">
    <source>
        <dbReference type="ARBA" id="ARBA00022741"/>
    </source>
</evidence>
<dbReference type="Pfam" id="PF00072">
    <property type="entry name" value="Response_reg"/>
    <property type="match status" value="1"/>
</dbReference>
<dbReference type="Gene3D" id="1.10.287.130">
    <property type="match status" value="1"/>
</dbReference>
<feature type="domain" description="Histidine kinase" evidence="15">
    <location>
        <begin position="834"/>
        <end position="1047"/>
    </location>
</feature>
<evidence type="ECO:0000256" key="2">
    <source>
        <dbReference type="ARBA" id="ARBA00012438"/>
    </source>
</evidence>
<evidence type="ECO:0000256" key="3">
    <source>
        <dbReference type="ARBA" id="ARBA00022553"/>
    </source>
</evidence>
<dbReference type="Gene3D" id="1.10.10.60">
    <property type="entry name" value="Homeodomain-like"/>
    <property type="match status" value="1"/>
</dbReference>
<dbReference type="CDD" id="cd00082">
    <property type="entry name" value="HisKA"/>
    <property type="match status" value="1"/>
</dbReference>
<dbReference type="GO" id="GO:0003700">
    <property type="term" value="F:DNA-binding transcription factor activity"/>
    <property type="evidence" value="ECO:0007669"/>
    <property type="project" value="InterPro"/>
</dbReference>
<dbReference type="SUPFAM" id="SSF47384">
    <property type="entry name" value="Homodimeric domain of signal transducing histidine kinase"/>
    <property type="match status" value="1"/>
</dbReference>
<protein>
    <recommendedName>
        <fullName evidence="2">histidine kinase</fullName>
        <ecNumber evidence="2">2.7.13.3</ecNumber>
    </recommendedName>
</protein>
<feature type="transmembrane region" description="Helical" evidence="13">
    <location>
        <begin position="20"/>
        <end position="37"/>
    </location>
</feature>
<dbReference type="InterPro" id="IPR011047">
    <property type="entry name" value="Quinoprotein_ADH-like_sf"/>
</dbReference>
<evidence type="ECO:0000256" key="7">
    <source>
        <dbReference type="ARBA" id="ARBA00022840"/>
    </source>
</evidence>
<dbReference type="InterPro" id="IPR036890">
    <property type="entry name" value="HATPase_C_sf"/>
</dbReference>
<dbReference type="Gene3D" id="3.40.50.2300">
    <property type="match status" value="1"/>
</dbReference>
<evidence type="ECO:0000256" key="10">
    <source>
        <dbReference type="ARBA" id="ARBA00023125"/>
    </source>
</evidence>
<dbReference type="Pfam" id="PF02518">
    <property type="entry name" value="HATPase_c"/>
    <property type="match status" value="1"/>
</dbReference>
<dbReference type="InterPro" id="IPR003594">
    <property type="entry name" value="HATPase_dom"/>
</dbReference>
<dbReference type="InterPro" id="IPR036097">
    <property type="entry name" value="HisK_dim/P_sf"/>
</dbReference>
<dbReference type="SMART" id="SM00342">
    <property type="entry name" value="HTH_ARAC"/>
    <property type="match status" value="1"/>
</dbReference>
<dbReference type="SUPFAM" id="SSF63829">
    <property type="entry name" value="Calcium-dependent phosphotriesterase"/>
    <property type="match status" value="2"/>
</dbReference>
<dbReference type="SUPFAM" id="SSF52172">
    <property type="entry name" value="CheY-like"/>
    <property type="match status" value="1"/>
</dbReference>
<keyword evidence="10" id="KW-0238">DNA-binding</keyword>
<dbReference type="Pfam" id="PF07494">
    <property type="entry name" value="Reg_prop"/>
    <property type="match status" value="3"/>
</dbReference>
<reference evidence="17 18" key="1">
    <citation type="submission" date="2020-07" db="EMBL/GenBank/DDBJ databases">
        <title>Bacterium isolated from marine sediment.</title>
        <authorList>
            <person name="Shang D."/>
        </authorList>
    </citation>
    <scope>NUCLEOTIDE SEQUENCE [LARGE SCALE GENOMIC DNA]</scope>
    <source>
        <strain evidence="17 18">F6074</strain>
    </source>
</reference>
<keyword evidence="13" id="KW-1133">Transmembrane helix</keyword>
<dbReference type="RefSeq" id="WP_182206899.1">
    <property type="nucleotide sequence ID" value="NZ_JACGLT010000022.1"/>
</dbReference>
<dbReference type="GO" id="GO:0000155">
    <property type="term" value="F:phosphorelay sensor kinase activity"/>
    <property type="evidence" value="ECO:0007669"/>
    <property type="project" value="InterPro"/>
</dbReference>
<evidence type="ECO:0000256" key="1">
    <source>
        <dbReference type="ARBA" id="ARBA00000085"/>
    </source>
</evidence>
<evidence type="ECO:0000256" key="8">
    <source>
        <dbReference type="ARBA" id="ARBA00023012"/>
    </source>
</evidence>
<dbReference type="InterPro" id="IPR015943">
    <property type="entry name" value="WD40/YVTN_repeat-like_dom_sf"/>
</dbReference>
<dbReference type="Gene3D" id="2.60.40.10">
    <property type="entry name" value="Immunoglobulins"/>
    <property type="match status" value="1"/>
</dbReference>
<sequence length="1339" mass="153270">MRPNIINDFSNVVLTFKNRIFFYLFFICSSFGALAQNEQLIFDHLTHTNGLSSNRINVIQEDGEGFIWFGTGDGLNRYDGTTMEVFDKQVACMAINPKTKKLLIGTPKGLEIFDKNIWRFKPKKLKNKLGENFGESSINSMQFGSNNKLFVGSDFLYIINESFTNFKKYPLPEDDNGREWEITSIQEVSQNTILLGTKNGVYQLNLENGTYETVYKYDNLGIISKLFIDSESNLWICTYSKGLYFVKNGDVKGTPIIYEESGGFLINNRVVDIIEDEPQVFLIANIEGGLVRFDKKSNTVDHYQPDIHEVSSISSKALTTLMKDSHDNVWIGTYNSGVDFIDRHRKSFEHYQVNFKENGLFNNNIRALFQDSKENIWVGTKEGGGLSKFNRADGTFVHYKPDADNPLSLADDYVFCIEELDANHLMIGTLKNGLEIFNSETGTFSHYMFNEYNSIYNMVYAIHKDQNDRIWVDYGGMFYEFFPEEGTLEKIDGVVRVRCITDEDESRIWLGTIETGLYLFNTKTKELEKAKINANQINALQKDSQGNLWIGTSIGLFLKKVNTTEFINYKVADGLANNQVLSLQVDDADNIWASTINGLSKYDTKTQVFFNYDVHDGLQGNEFERYASLKTRDGELLFGGRNGFNIFNPDKITKNLEAPKVVITSFNLFNKPVTIGAENSPLTKHISQTNDLTLTHQQSVITFGFVALNYSSPKKNQYAYKLEGFDKDWNYIENKRTATYTNLPAGNYVFKVKASNSDGLWNGNDASIQITVLHPWWKTRYAFLGYVVIIVLLLAAFYYFLYMYLNLKNNLKLEQIEKQNNRELHQAKLEFFTNISHEFRTPLTLIISPLEKLLNSNISDANLLKQFKLMHSNANRLLRLINQLMDFRKVGKGKMILKVAEYNIVEVTNEIARSFENKADESSISYNVVSVQPKIPVFLDLEKYEIILHNLLFNAFKFTKENGNIIVEISLNNQLVEVRVIDDGKGISVAGISNIFEEFYQVERDLNGTGIGLSLTKKIVELHHGTIRAESTLGKGSCFTISLRLGHEHFNTSDINEFQDAYPFIKEAYNSNILISNKQKANINLKQEKRPIKILLVEDNEELRNYLKESLEKKYTIYEANDGVQGIAMCLKVSPDLIISDVMMPNKNGVEMCFEIKNDIRISHIPVILLTARSSFEHKIEGLKNGADAYIEKPFNMELIEIKVSNLLETRKKLKLRFGNDIIIQPNEISNSSADDKFLNKAIKTIEEHFQDNTFSVDDFISEMAMSRSSLHIKLKALTNMSTTEFVRSIRLRKAAVFLKETDQTIAEIAYNTGFSSPEYFSRSFKKLFDKLPTDYRKE</sequence>
<dbReference type="Pfam" id="PF07495">
    <property type="entry name" value="Y_Y_Y"/>
    <property type="match status" value="1"/>
</dbReference>
<keyword evidence="13" id="KW-0472">Membrane</keyword>
<dbReference type="SUPFAM" id="SSF55874">
    <property type="entry name" value="ATPase domain of HSP90 chaperone/DNA topoisomerase II/histidine kinase"/>
    <property type="match status" value="1"/>
</dbReference>
<keyword evidence="7" id="KW-0067">ATP-binding</keyword>
<evidence type="ECO:0000313" key="17">
    <source>
        <dbReference type="EMBL" id="MBA6154628.1"/>
    </source>
</evidence>
<dbReference type="GO" id="GO:0043565">
    <property type="term" value="F:sequence-specific DNA binding"/>
    <property type="evidence" value="ECO:0007669"/>
    <property type="project" value="InterPro"/>
</dbReference>
<keyword evidence="6" id="KW-0418">Kinase</keyword>
<dbReference type="PRINTS" id="PR00344">
    <property type="entry name" value="BCTRLSENSOR"/>
</dbReference>
<dbReference type="EMBL" id="JACGLT010000022">
    <property type="protein sequence ID" value="MBA6154628.1"/>
    <property type="molecule type" value="Genomic_DNA"/>
</dbReference>
<evidence type="ECO:0000259" key="14">
    <source>
        <dbReference type="PROSITE" id="PS01124"/>
    </source>
</evidence>
<dbReference type="SMART" id="SM00387">
    <property type="entry name" value="HATPase_c"/>
    <property type="match status" value="1"/>
</dbReference>
<dbReference type="Pfam" id="PF12833">
    <property type="entry name" value="HTH_18"/>
    <property type="match status" value="1"/>
</dbReference>
<feature type="domain" description="HTH araC/xylS-type" evidence="14">
    <location>
        <begin position="1240"/>
        <end position="1339"/>
    </location>
</feature>
<dbReference type="CDD" id="cd00075">
    <property type="entry name" value="HATPase"/>
    <property type="match status" value="1"/>
</dbReference>
<organism evidence="17 18">
    <name type="scientific">Gelidibacter maritimus</name>
    <dbReference type="NCBI Taxonomy" id="2761487"/>
    <lineage>
        <taxon>Bacteria</taxon>
        <taxon>Pseudomonadati</taxon>
        <taxon>Bacteroidota</taxon>
        <taxon>Flavobacteriia</taxon>
        <taxon>Flavobacteriales</taxon>
        <taxon>Flavobacteriaceae</taxon>
        <taxon>Gelidibacter</taxon>
    </lineage>
</organism>
<keyword evidence="4" id="KW-0808">Transferase</keyword>
<dbReference type="InterPro" id="IPR001789">
    <property type="entry name" value="Sig_transdc_resp-reg_receiver"/>
</dbReference>
<keyword evidence="18" id="KW-1185">Reference proteome</keyword>
<dbReference type="GO" id="GO:0005524">
    <property type="term" value="F:ATP binding"/>
    <property type="evidence" value="ECO:0007669"/>
    <property type="project" value="UniProtKB-KW"/>
</dbReference>
<keyword evidence="5" id="KW-0547">Nucleotide-binding</keyword>
<comment type="catalytic activity">
    <reaction evidence="1">
        <text>ATP + protein L-histidine = ADP + protein N-phospho-L-histidine.</text>
        <dbReference type="EC" id="2.7.13.3"/>
    </reaction>
</comment>
<dbReference type="SMART" id="SM00388">
    <property type="entry name" value="HisKA"/>
    <property type="match status" value="1"/>
</dbReference>
<proteinExistence type="predicted"/>
<dbReference type="EC" id="2.7.13.3" evidence="2"/>
<keyword evidence="9" id="KW-0805">Transcription regulation</keyword>
<dbReference type="Pfam" id="PF00512">
    <property type="entry name" value="HisKA"/>
    <property type="match status" value="1"/>
</dbReference>
<dbReference type="PROSITE" id="PS50109">
    <property type="entry name" value="HIS_KIN"/>
    <property type="match status" value="1"/>
</dbReference>
<feature type="modified residue" description="4-aspartylphosphate" evidence="12">
    <location>
        <position position="1141"/>
    </location>
</feature>
<dbReference type="PROSITE" id="PS01124">
    <property type="entry name" value="HTH_ARAC_FAMILY_2"/>
    <property type="match status" value="1"/>
</dbReference>
<evidence type="ECO:0000256" key="4">
    <source>
        <dbReference type="ARBA" id="ARBA00022679"/>
    </source>
</evidence>
<dbReference type="InterPro" id="IPR011006">
    <property type="entry name" value="CheY-like_superfamily"/>
</dbReference>
<dbReference type="InterPro" id="IPR011123">
    <property type="entry name" value="Y_Y_Y"/>
</dbReference>
<evidence type="ECO:0000313" key="18">
    <source>
        <dbReference type="Proteomes" id="UP000541857"/>
    </source>
</evidence>
<dbReference type="FunFam" id="1.10.287.130:FF:000034">
    <property type="entry name" value="Two-component system sensor histidine kinase/response regulator"/>
    <property type="match status" value="1"/>
</dbReference>
<keyword evidence="13" id="KW-0812">Transmembrane</keyword>
<dbReference type="SUPFAM" id="SSF46689">
    <property type="entry name" value="Homeodomain-like"/>
    <property type="match status" value="1"/>
</dbReference>
<dbReference type="CDD" id="cd17574">
    <property type="entry name" value="REC_OmpR"/>
    <property type="match status" value="1"/>
</dbReference>
<dbReference type="PROSITE" id="PS50110">
    <property type="entry name" value="RESPONSE_REGULATORY"/>
    <property type="match status" value="1"/>
</dbReference>
<evidence type="ECO:0000259" key="16">
    <source>
        <dbReference type="PROSITE" id="PS50110"/>
    </source>
</evidence>
<dbReference type="InterPro" id="IPR018062">
    <property type="entry name" value="HTH_AraC-typ_CS"/>
</dbReference>
<dbReference type="FunFam" id="2.60.40.10:FF:000791">
    <property type="entry name" value="Two-component system sensor histidine kinase/response regulator"/>
    <property type="match status" value="1"/>
</dbReference>
<dbReference type="SUPFAM" id="SSF50998">
    <property type="entry name" value="Quinoprotein alcohol dehydrogenase-like"/>
    <property type="match status" value="1"/>
</dbReference>
<dbReference type="PANTHER" id="PTHR43547">
    <property type="entry name" value="TWO-COMPONENT HISTIDINE KINASE"/>
    <property type="match status" value="1"/>
</dbReference>
<dbReference type="FunFam" id="3.30.565.10:FF:000037">
    <property type="entry name" value="Hybrid sensor histidine kinase/response regulator"/>
    <property type="match status" value="1"/>
</dbReference>
<dbReference type="Proteomes" id="UP000541857">
    <property type="component" value="Unassembled WGS sequence"/>
</dbReference>
<accession>A0A7W2M8J7</accession>
<dbReference type="InterPro" id="IPR004358">
    <property type="entry name" value="Sig_transdc_His_kin-like_C"/>
</dbReference>
<comment type="caution">
    <text evidence="17">The sequence shown here is derived from an EMBL/GenBank/DDBJ whole genome shotgun (WGS) entry which is preliminary data.</text>
</comment>
<dbReference type="InterPro" id="IPR018060">
    <property type="entry name" value="HTH_AraC"/>
</dbReference>
<dbReference type="Gene3D" id="2.130.10.10">
    <property type="entry name" value="YVTN repeat-like/Quinoprotein amine dehydrogenase"/>
    <property type="match status" value="3"/>
</dbReference>
<dbReference type="InterPro" id="IPR013783">
    <property type="entry name" value="Ig-like_fold"/>
</dbReference>
<evidence type="ECO:0000256" key="13">
    <source>
        <dbReference type="SAM" id="Phobius"/>
    </source>
</evidence>
<feature type="transmembrane region" description="Helical" evidence="13">
    <location>
        <begin position="783"/>
        <end position="805"/>
    </location>
</feature>
<dbReference type="PROSITE" id="PS00041">
    <property type="entry name" value="HTH_ARAC_FAMILY_1"/>
    <property type="match status" value="1"/>
</dbReference>
<gene>
    <name evidence="17" type="ORF">H3Z82_18050</name>
</gene>
<dbReference type="SMART" id="SM00448">
    <property type="entry name" value="REC"/>
    <property type="match status" value="1"/>
</dbReference>
<evidence type="ECO:0000256" key="11">
    <source>
        <dbReference type="ARBA" id="ARBA00023163"/>
    </source>
</evidence>
<evidence type="ECO:0000256" key="6">
    <source>
        <dbReference type="ARBA" id="ARBA00022777"/>
    </source>
</evidence>
<dbReference type="Gene3D" id="3.30.565.10">
    <property type="entry name" value="Histidine kinase-like ATPase, C-terminal domain"/>
    <property type="match status" value="1"/>
</dbReference>
<name>A0A7W2M8J7_9FLAO</name>
<dbReference type="PANTHER" id="PTHR43547:SF2">
    <property type="entry name" value="HYBRID SIGNAL TRANSDUCTION HISTIDINE KINASE C"/>
    <property type="match status" value="1"/>
</dbReference>
<keyword evidence="11" id="KW-0804">Transcription</keyword>